<sequence length="100" mass="10828">MHLEADGEAVRGRARQPGPGAQFREPARIFGDGLQHGDGLVQNADTALLVRRAMLSHDAILASRDLGSPESGKIEPEVADVPATVLRFLCSQSTSWEEHR</sequence>
<comment type="caution">
    <text evidence="2">The sequence shown here is derived from an EMBL/GenBank/DDBJ whole genome shotgun (WGS) entry which is preliminary data.</text>
</comment>
<gene>
    <name evidence="2" type="ORF">GCM10022380_61160</name>
</gene>
<keyword evidence="3" id="KW-1185">Reference proteome</keyword>
<dbReference type="EMBL" id="BAABCM010000010">
    <property type="protein sequence ID" value="GAA3834599.1"/>
    <property type="molecule type" value="Genomic_DNA"/>
</dbReference>
<evidence type="ECO:0000313" key="2">
    <source>
        <dbReference type="EMBL" id="GAA3834599.1"/>
    </source>
</evidence>
<name>A0ABP7J4F5_9PSEU</name>
<dbReference type="Proteomes" id="UP001501624">
    <property type="component" value="Unassembled WGS sequence"/>
</dbReference>
<evidence type="ECO:0000256" key="1">
    <source>
        <dbReference type="SAM" id="MobiDB-lite"/>
    </source>
</evidence>
<accession>A0ABP7J4F5</accession>
<reference evidence="3" key="1">
    <citation type="journal article" date="2019" name="Int. J. Syst. Evol. Microbiol.">
        <title>The Global Catalogue of Microorganisms (GCM) 10K type strain sequencing project: providing services to taxonomists for standard genome sequencing and annotation.</title>
        <authorList>
            <consortium name="The Broad Institute Genomics Platform"/>
            <consortium name="The Broad Institute Genome Sequencing Center for Infectious Disease"/>
            <person name="Wu L."/>
            <person name="Ma J."/>
        </authorList>
    </citation>
    <scope>NUCLEOTIDE SEQUENCE [LARGE SCALE GENOMIC DNA]</scope>
    <source>
        <strain evidence="3">JCM 17017</strain>
    </source>
</reference>
<feature type="region of interest" description="Disordered" evidence="1">
    <location>
        <begin position="1"/>
        <end position="26"/>
    </location>
</feature>
<proteinExistence type="predicted"/>
<organism evidence="2 3">
    <name type="scientific">Amycolatopsis tucumanensis</name>
    <dbReference type="NCBI Taxonomy" id="401106"/>
    <lineage>
        <taxon>Bacteria</taxon>
        <taxon>Bacillati</taxon>
        <taxon>Actinomycetota</taxon>
        <taxon>Actinomycetes</taxon>
        <taxon>Pseudonocardiales</taxon>
        <taxon>Pseudonocardiaceae</taxon>
        <taxon>Amycolatopsis</taxon>
    </lineage>
</organism>
<feature type="compositionally biased region" description="Basic and acidic residues" evidence="1">
    <location>
        <begin position="1"/>
        <end position="11"/>
    </location>
</feature>
<evidence type="ECO:0000313" key="3">
    <source>
        <dbReference type="Proteomes" id="UP001501624"/>
    </source>
</evidence>
<protein>
    <submittedName>
        <fullName evidence="2">Uncharacterized protein</fullName>
    </submittedName>
</protein>